<sequence>MQTARSGPPVRTPDTRRAAAACLETLLTQRLAPGGRAVSPLGAMRAAADCLERDIATSERVWIVRADAREPSADTDAHRRISAWPLRFLDARKRFEKPMLYLLHARATDRLRLASAETVDRGIFVNDAETVASSWPKGVTPDVPHWLAANTACTPYDPASGHEAIAILRHALRALYVAGQPGFCYLASHDDLVPEAKPLSATAARDAFSGMVRAGRRAGAGAAAQIRLCGAGSTLAEVMKAADLLRDEWRIDSTIWSCPSYTQLARDGYAADRWNLLHPYDEPRIAHVRRCIGNSRTPVLAVTGYARHVAAQIGAFVPARFAALGADSAGPGAGAGMRAPNARWIAAVALRLLADDGRVPADWAARAMRRHASG</sequence>
<accession>A0AAP4QWM4</accession>
<evidence type="ECO:0000313" key="2">
    <source>
        <dbReference type="EMBL" id="MDN7563148.1"/>
    </source>
</evidence>
<proteinExistence type="predicted"/>
<dbReference type="SUPFAM" id="SSF52922">
    <property type="entry name" value="TK C-terminal domain-like"/>
    <property type="match status" value="1"/>
</dbReference>
<feature type="domain" description="Transketolase-like C-terminal" evidence="1">
    <location>
        <begin position="222"/>
        <end position="330"/>
    </location>
</feature>
<dbReference type="RefSeq" id="WP_105818041.1">
    <property type="nucleotide sequence ID" value="NZ_CADEUY010000001.1"/>
</dbReference>
<dbReference type="Pfam" id="PF22613">
    <property type="entry name" value="Transketolase_C_1"/>
    <property type="match status" value="1"/>
</dbReference>
<dbReference type="InterPro" id="IPR055152">
    <property type="entry name" value="Transketolase-like_C_2"/>
</dbReference>
<dbReference type="Proteomes" id="UP001172109">
    <property type="component" value="Unassembled WGS sequence"/>
</dbReference>
<evidence type="ECO:0000259" key="1">
    <source>
        <dbReference type="Pfam" id="PF22613"/>
    </source>
</evidence>
<dbReference type="PANTHER" id="PTHR43825:SF3">
    <property type="entry name" value="PYRUVATE DEHYDROGENASE E1 COMPONENT"/>
    <property type="match status" value="1"/>
</dbReference>
<name>A0AAP4QWM4_9BURK</name>
<reference evidence="2" key="1">
    <citation type="submission" date="2023-07" db="EMBL/GenBank/DDBJ databases">
        <title>A collection of bacterial strains from the Burkholderia cepacia Research Laboratory and Repository.</title>
        <authorList>
            <person name="Lipuma J."/>
            <person name="Spilker T."/>
            <person name="Caverly L."/>
        </authorList>
    </citation>
    <scope>NUCLEOTIDE SEQUENCE</scope>
    <source>
        <strain evidence="2">AU44979</strain>
    </source>
</reference>
<dbReference type="Gene3D" id="3.40.50.920">
    <property type="match status" value="1"/>
</dbReference>
<evidence type="ECO:0000313" key="3">
    <source>
        <dbReference type="Proteomes" id="UP001172109"/>
    </source>
</evidence>
<comment type="caution">
    <text evidence="2">The sequence shown here is derived from an EMBL/GenBank/DDBJ whole genome shotgun (WGS) entry which is preliminary data.</text>
</comment>
<keyword evidence="2" id="KW-0670">Pyruvate</keyword>
<protein>
    <submittedName>
        <fullName evidence="2">Pyruvate dehydrogenase</fullName>
    </submittedName>
</protein>
<organism evidence="2 3">
    <name type="scientific">Burkholderia contaminans</name>
    <dbReference type="NCBI Taxonomy" id="488447"/>
    <lineage>
        <taxon>Bacteria</taxon>
        <taxon>Pseudomonadati</taxon>
        <taxon>Pseudomonadota</taxon>
        <taxon>Betaproteobacteria</taxon>
        <taxon>Burkholderiales</taxon>
        <taxon>Burkholderiaceae</taxon>
        <taxon>Burkholderia</taxon>
        <taxon>Burkholderia cepacia complex</taxon>
    </lineage>
</organism>
<gene>
    <name evidence="2" type="ORF">QZM56_01355</name>
</gene>
<dbReference type="EMBL" id="JAUJQS010000001">
    <property type="protein sequence ID" value="MDN7563148.1"/>
    <property type="molecule type" value="Genomic_DNA"/>
</dbReference>
<dbReference type="PANTHER" id="PTHR43825">
    <property type="entry name" value="PYRUVATE DEHYDROGENASE E1 COMPONENT"/>
    <property type="match status" value="1"/>
</dbReference>
<dbReference type="InterPro" id="IPR051157">
    <property type="entry name" value="PDH/Transketolase"/>
</dbReference>
<dbReference type="AlphaFoldDB" id="A0AAP4QWM4"/>
<dbReference type="InterPro" id="IPR009014">
    <property type="entry name" value="Transketo_C/PFOR_II"/>
</dbReference>